<comment type="caution">
    <text evidence="1">The sequence shown here is derived from an EMBL/GenBank/DDBJ whole genome shotgun (WGS) entry which is preliminary data.</text>
</comment>
<keyword evidence="2" id="KW-1185">Reference proteome</keyword>
<reference evidence="1 2" key="1">
    <citation type="submission" date="2023-05" db="EMBL/GenBank/DDBJ databases">
        <title>Sequencing and Assembly of Streptomyces sp. NP73.</title>
        <authorList>
            <person name="Konwar A.N."/>
            <person name="Saikia K."/>
            <person name="Thakur D."/>
        </authorList>
    </citation>
    <scope>NUCLEOTIDE SEQUENCE [LARGE SCALE GENOMIC DNA]</scope>
    <source>
        <strain evidence="1 2">NP73</strain>
    </source>
</reference>
<dbReference type="EMBL" id="JASITI010000010">
    <property type="protein sequence ID" value="MDK9496023.1"/>
    <property type="molecule type" value="Genomic_DNA"/>
</dbReference>
<dbReference type="RefSeq" id="WP_285341552.1">
    <property type="nucleotide sequence ID" value="NZ_JASITI010000010.1"/>
</dbReference>
<evidence type="ECO:0000313" key="1">
    <source>
        <dbReference type="EMBL" id="MDK9496023.1"/>
    </source>
</evidence>
<proteinExistence type="predicted"/>
<sequence>MAEPAELRCLVHLARCEGCETYLDRFRQTVAAAGALPGPHLPSAARDQLLGVFRGMPRD</sequence>
<protein>
    <recommendedName>
        <fullName evidence="3">Anti-sigma factor</fullName>
    </recommendedName>
</protein>
<evidence type="ECO:0000313" key="2">
    <source>
        <dbReference type="Proteomes" id="UP001223390"/>
    </source>
</evidence>
<name>A0ABT7GR05_9ACTN</name>
<organism evidence="1 2">
    <name type="scientific">Streptomyces katrae</name>
    <dbReference type="NCBI Taxonomy" id="68223"/>
    <lineage>
        <taxon>Bacteria</taxon>
        <taxon>Bacillati</taxon>
        <taxon>Actinomycetota</taxon>
        <taxon>Actinomycetes</taxon>
        <taxon>Kitasatosporales</taxon>
        <taxon>Streptomycetaceae</taxon>
        <taxon>Streptomyces</taxon>
    </lineage>
</organism>
<evidence type="ECO:0008006" key="3">
    <source>
        <dbReference type="Google" id="ProtNLM"/>
    </source>
</evidence>
<accession>A0ABT7GR05</accession>
<dbReference type="Proteomes" id="UP001223390">
    <property type="component" value="Unassembled WGS sequence"/>
</dbReference>
<gene>
    <name evidence="1" type="ORF">QEZ40_000360</name>
</gene>